<dbReference type="EMBL" id="BNJK01000002">
    <property type="protein sequence ID" value="GHP00133.1"/>
    <property type="molecule type" value="Genomic_DNA"/>
</dbReference>
<reference evidence="1" key="1">
    <citation type="submission" date="2020-10" db="EMBL/GenBank/DDBJ databases">
        <title>Taxonomic study of unclassified bacteria belonging to the class Ktedonobacteria.</title>
        <authorList>
            <person name="Yabe S."/>
            <person name="Wang C.M."/>
            <person name="Zheng Y."/>
            <person name="Sakai Y."/>
            <person name="Cavaletti L."/>
            <person name="Monciardini P."/>
            <person name="Donadio S."/>
        </authorList>
    </citation>
    <scope>NUCLEOTIDE SEQUENCE</scope>
    <source>
        <strain evidence="1">ID150040</strain>
    </source>
</reference>
<protein>
    <submittedName>
        <fullName evidence="1">Uncharacterized protein</fullName>
    </submittedName>
</protein>
<dbReference type="Proteomes" id="UP000597444">
    <property type="component" value="Unassembled WGS sequence"/>
</dbReference>
<organism evidence="1 2">
    <name type="scientific">Reticulibacter mediterranei</name>
    <dbReference type="NCBI Taxonomy" id="2778369"/>
    <lineage>
        <taxon>Bacteria</taxon>
        <taxon>Bacillati</taxon>
        <taxon>Chloroflexota</taxon>
        <taxon>Ktedonobacteria</taxon>
        <taxon>Ktedonobacterales</taxon>
        <taxon>Reticulibacteraceae</taxon>
        <taxon>Reticulibacter</taxon>
    </lineage>
</organism>
<sequence>MEREKGHYDPEKVEGVLLRITITSCNTDENDFWILVPIQEDEQEEDENDEKG</sequence>
<evidence type="ECO:0000313" key="1">
    <source>
        <dbReference type="EMBL" id="GHP00133.1"/>
    </source>
</evidence>
<evidence type="ECO:0000313" key="2">
    <source>
        <dbReference type="Proteomes" id="UP000597444"/>
    </source>
</evidence>
<name>A0A8J3N696_9CHLR</name>
<gene>
    <name evidence="1" type="ORF">KSF_101800</name>
</gene>
<accession>A0A8J3N696</accession>
<proteinExistence type="predicted"/>
<dbReference type="AlphaFoldDB" id="A0A8J3N696"/>
<comment type="caution">
    <text evidence="1">The sequence shown here is derived from an EMBL/GenBank/DDBJ whole genome shotgun (WGS) entry which is preliminary data.</text>
</comment>
<keyword evidence="2" id="KW-1185">Reference proteome</keyword>